<sequence>MDQDSTHMVAALKVPMLKPMIPIATAEEKAQRRLEVKSRITLMMAIPNEHQLKFNSNKDAKQLLEALEKRFGENAATKKTQRNLLKQQFENFSASSSEMLDQTFDRIQKFMNDMEEMDLRWHMAMLTMKARRFLKKTRRKLTINGNETLSFDMSKVECYNFYKREHFARECRAPINQDNKHKESTKRSVHVETPTTIALVSCDGLAGYDWRDQGEKGPSYALMAYKSSSSDLKTGLRLVEERLEFFKKNEFVYLEDIKVLKVEIQIKDIAIGELRRKLKVAQKEKDGIQLTVEKLENVSKSLNKRIDCQIFDNCKKALGYENYFLVPPPYTRNFMRPKPDLSYTSLDEFVVKPIVENKSSEEETKDKEVIDSECSRHMMGNMSYLTDYKEIDGRYVAFGGNPKGRKITKKCTTKTSKLDFENGLMKKMYCRVVTDDYSRFTWVFFQGTKFKNREMNQFCEMKGILRQFSVAITSQQNRVAKRRNITLIEAAKTMLADSKLPTTFWVEVVNTACYVQNRVLVVKPHNTTSYELFHGRTPTLSFMRPFGCSVTILNTKYHLSKFDGKADEGFYVGYSLNSKDFRVFNSRTRVVEENLHIRFSENIPNVLGGGVDWLFDINALTRTMNYEPIIVDLKSSHDDGFNPLSDDGKKVDEDPRKENEYNELSFDLNMLALEYVSTFNFLSYDKDDGTMADINNLNTTIQMDDKSDFLYKKIKEKVYVCQPPGFEDLEFLDRVYKVKKARMDYNKLLEHGMKPCQHTCWTMVFKEGKLTSPYSSEGTKVIFYEFKFIKMISSLVQLRRSYAMHLREVKNASTPMETQKPLLKDEDGEEVDVHMEAQIHARVDGKKVVISKVSIKRDLQFEDEERVDYLPNSIIFEQLASMRKGFSGRITSLFPTMLVQSQLDKAIYKELDDRLVKAATTASSLEAEQDIMNQVPKELLQVVVPGAKKPYEILLLKLDKDNLGKDASKQGRRIDDNDADEDITLVNVQVDAKLFDADKDLGGEKHKKKDQIRLDKEAALKLEAEFNEEQRLVGEKAKKQLEANITLIETWDNVQVKINADYQLAERLQVDEKEELSVTKKATLFMQLLEKRRKFFAAKRVEDKRNKPPTQAQKRKIMCTYLKNMKGYTLKQLKEFKFDKVQEMFDRAFKMVNTFKDLRTELVQRREKEKRAREELIQKRAKKQKVEDDKETAKLKQLMEIIPDKEEVAIDAIPLAVKSLGIVD</sequence>
<evidence type="ECO:0000259" key="2">
    <source>
        <dbReference type="Pfam" id="PF25597"/>
    </source>
</evidence>
<organism evidence="3">
    <name type="scientific">Tanacetum cinerariifolium</name>
    <name type="common">Dalmatian daisy</name>
    <name type="synonym">Chrysanthemum cinerariifolium</name>
    <dbReference type="NCBI Taxonomy" id="118510"/>
    <lineage>
        <taxon>Eukaryota</taxon>
        <taxon>Viridiplantae</taxon>
        <taxon>Streptophyta</taxon>
        <taxon>Embryophyta</taxon>
        <taxon>Tracheophyta</taxon>
        <taxon>Spermatophyta</taxon>
        <taxon>Magnoliopsida</taxon>
        <taxon>eudicotyledons</taxon>
        <taxon>Gunneridae</taxon>
        <taxon>Pentapetalae</taxon>
        <taxon>asterids</taxon>
        <taxon>campanulids</taxon>
        <taxon>Asterales</taxon>
        <taxon>Asteraceae</taxon>
        <taxon>Asteroideae</taxon>
        <taxon>Anthemideae</taxon>
        <taxon>Anthemidinae</taxon>
        <taxon>Tanacetum</taxon>
    </lineage>
</organism>
<dbReference type="GO" id="GO:0003676">
    <property type="term" value="F:nucleic acid binding"/>
    <property type="evidence" value="ECO:0007669"/>
    <property type="project" value="InterPro"/>
</dbReference>
<evidence type="ECO:0000256" key="1">
    <source>
        <dbReference type="SAM" id="Coils"/>
    </source>
</evidence>
<accession>A0A699GR01</accession>
<feature type="coiled-coil region" evidence="1">
    <location>
        <begin position="271"/>
        <end position="298"/>
    </location>
</feature>
<dbReference type="InterPro" id="IPR036397">
    <property type="entry name" value="RNaseH_sf"/>
</dbReference>
<proteinExistence type="predicted"/>
<dbReference type="AlphaFoldDB" id="A0A699GR01"/>
<comment type="caution">
    <text evidence="3">The sequence shown here is derived from an EMBL/GenBank/DDBJ whole genome shotgun (WGS) entry which is preliminary data.</text>
</comment>
<feature type="domain" description="Retroviral polymerase SH3-like" evidence="2">
    <location>
        <begin position="548"/>
        <end position="602"/>
    </location>
</feature>
<dbReference type="InterPro" id="IPR057670">
    <property type="entry name" value="SH3_retrovirus"/>
</dbReference>
<dbReference type="InterPro" id="IPR039537">
    <property type="entry name" value="Retrotran_Ty1/copia-like"/>
</dbReference>
<protein>
    <recommendedName>
        <fullName evidence="2">Retroviral polymerase SH3-like domain-containing protein</fullName>
    </recommendedName>
</protein>
<evidence type="ECO:0000313" key="3">
    <source>
        <dbReference type="EMBL" id="GEW00865.1"/>
    </source>
</evidence>
<dbReference type="Gene3D" id="3.30.420.10">
    <property type="entry name" value="Ribonuclease H-like superfamily/Ribonuclease H"/>
    <property type="match status" value="1"/>
</dbReference>
<reference evidence="3" key="1">
    <citation type="journal article" date="2019" name="Sci. Rep.">
        <title>Draft genome of Tanacetum cinerariifolium, the natural source of mosquito coil.</title>
        <authorList>
            <person name="Yamashiro T."/>
            <person name="Shiraishi A."/>
            <person name="Satake H."/>
            <person name="Nakayama K."/>
        </authorList>
    </citation>
    <scope>NUCLEOTIDE SEQUENCE</scope>
</reference>
<dbReference type="EMBL" id="BKCJ010041844">
    <property type="protein sequence ID" value="GEW00865.1"/>
    <property type="molecule type" value="Genomic_DNA"/>
</dbReference>
<dbReference type="PANTHER" id="PTHR42648:SF32">
    <property type="entry name" value="RIBONUCLEASE H-LIKE DOMAIN, GAG-PRE-INTEGRASE DOMAIN PROTEIN-RELATED"/>
    <property type="match status" value="1"/>
</dbReference>
<dbReference type="PANTHER" id="PTHR42648">
    <property type="entry name" value="TRANSPOSASE, PUTATIVE-RELATED"/>
    <property type="match status" value="1"/>
</dbReference>
<gene>
    <name evidence="3" type="ORF">Tci_172841</name>
</gene>
<name>A0A699GR01_TANCI</name>
<dbReference type="SUPFAM" id="SSF53098">
    <property type="entry name" value="Ribonuclease H-like"/>
    <property type="match status" value="1"/>
</dbReference>
<keyword evidence="1" id="KW-0175">Coiled coil</keyword>
<feature type="coiled-coil region" evidence="1">
    <location>
        <begin position="1155"/>
        <end position="1196"/>
    </location>
</feature>
<dbReference type="InterPro" id="IPR012337">
    <property type="entry name" value="RNaseH-like_sf"/>
</dbReference>
<dbReference type="Pfam" id="PF25597">
    <property type="entry name" value="SH3_retrovirus"/>
    <property type="match status" value="1"/>
</dbReference>